<dbReference type="InterPro" id="IPR027417">
    <property type="entry name" value="P-loop_NTPase"/>
</dbReference>
<evidence type="ECO:0000256" key="3">
    <source>
        <dbReference type="ARBA" id="ARBA00022692"/>
    </source>
</evidence>
<dbReference type="GO" id="GO:0030256">
    <property type="term" value="C:type I protein secretion system complex"/>
    <property type="evidence" value="ECO:0007669"/>
    <property type="project" value="InterPro"/>
</dbReference>
<dbReference type="Gene3D" id="1.20.1560.10">
    <property type="entry name" value="ABC transporter type 1, transmembrane domain"/>
    <property type="match status" value="1"/>
</dbReference>
<dbReference type="PATRIC" id="fig|1653334.4.peg.1109"/>
<dbReference type="PROSITE" id="PS50929">
    <property type="entry name" value="ABC_TM1F"/>
    <property type="match status" value="1"/>
</dbReference>
<feature type="transmembrane region" description="Helical" evidence="9">
    <location>
        <begin position="134"/>
        <end position="156"/>
    </location>
</feature>
<keyword evidence="6 9" id="KW-1133">Transmembrane helix</keyword>
<dbReference type="Proteomes" id="UP000182800">
    <property type="component" value="Unassembled WGS sequence"/>
</dbReference>
<dbReference type="PROSITE" id="PS50893">
    <property type="entry name" value="ABC_TRANSPORTER_2"/>
    <property type="match status" value="1"/>
</dbReference>
<dbReference type="InterPro" id="IPR011527">
    <property type="entry name" value="ABC1_TM_dom"/>
</dbReference>
<accession>A0A0P7XNT7</accession>
<dbReference type="GO" id="GO:0140359">
    <property type="term" value="F:ABC-type transporter activity"/>
    <property type="evidence" value="ECO:0007669"/>
    <property type="project" value="InterPro"/>
</dbReference>
<dbReference type="SMART" id="SM00382">
    <property type="entry name" value="AAA"/>
    <property type="match status" value="1"/>
</dbReference>
<evidence type="ECO:0000256" key="1">
    <source>
        <dbReference type="ARBA" id="ARBA00004651"/>
    </source>
</evidence>
<dbReference type="InterPro" id="IPR036640">
    <property type="entry name" value="ABC1_TM_sf"/>
</dbReference>
<protein>
    <submittedName>
        <fullName evidence="13">ATP-binding cassette, subfamily C</fullName>
    </submittedName>
    <submittedName>
        <fullName evidence="12">Type 1 secretion system ATPase component</fullName>
    </submittedName>
</protein>
<dbReference type="EMBL" id="FMBM01000002">
    <property type="protein sequence ID" value="SCC81605.1"/>
    <property type="molecule type" value="Genomic_DNA"/>
</dbReference>
<sequence>MNKLGDSFAPDPAQGSDSQEAVMNALEQDIRLRVAEIRALAAGKAPAAPVPNAPEEMRRKQMRGEAPLPPDRHHDNIRELPLKRDASGGDKPPPPKETGGGGGGGGTPRLESRREGGDFRDILGRGLAGVRRNLWVVVVFSFFVNILVLSIPIYLFQISDRVLSSRSIDTLIMLTAIVVAALLAHVVLDMIRRFMLMRVAVDFESRLGSPVLASAAKAAQGGSIREFQVLPDLQQIRSFLTGGVLLNILDAPVAPIYLLVIFLIHPDLGMIVAATGIALLAVAGLNQRLTAMSFARANAFAGRANLQADSMARNAQVINAMGMIPEGVGLWGRDTAESLRSQVSAQDRNIAMTGLSKFVRLCTQVAILGWGAFLALQDQLTGGMVIAASIIASRALSPVEGTIEGWRHLVQARSAFQRIRSLLHTTPLNQPRLRLPDPKGRLDVERVLYVPPPNKQVILNGVSFSLEPGETLAVVGSSGAGKSTLGRMLVGAITPTAGSVRLDAMDLRNWDPRQFGESVGYLPQDVQLFPATIKANIARMRTDADDAAIFAAAELADVHEMISGFAQGYETLVSIDGSPLSGGQKQRIGLARAFFGNPRLVILDEPNSNLDTPGEMALARALGRAKERGITVIAITQRPALLRSVDKILVLRNGAVEALGPRDEILRRLSTTKPVAPRPDQGGKPQDQGRNDKRPDSGPQPGE</sequence>
<feature type="domain" description="ABC transporter" evidence="10">
    <location>
        <begin position="442"/>
        <end position="678"/>
    </location>
</feature>
<dbReference type="Gene3D" id="3.40.50.300">
    <property type="entry name" value="P-loop containing nucleotide triphosphate hydrolases"/>
    <property type="match status" value="1"/>
</dbReference>
<evidence type="ECO:0000259" key="11">
    <source>
        <dbReference type="PROSITE" id="PS50929"/>
    </source>
</evidence>
<evidence type="ECO:0000313" key="13">
    <source>
        <dbReference type="EMBL" id="SCC81605.1"/>
    </source>
</evidence>
<comment type="similarity">
    <text evidence="2">Belongs to the ABC transporter superfamily.</text>
</comment>
<proteinExistence type="inferred from homology"/>
<dbReference type="GO" id="GO:0034040">
    <property type="term" value="F:ATPase-coupled lipid transmembrane transporter activity"/>
    <property type="evidence" value="ECO:0007669"/>
    <property type="project" value="TreeGrafter"/>
</dbReference>
<dbReference type="GO" id="GO:0005886">
    <property type="term" value="C:plasma membrane"/>
    <property type="evidence" value="ECO:0007669"/>
    <property type="project" value="UniProtKB-SubCell"/>
</dbReference>
<dbReference type="AlphaFoldDB" id="A0A0P7XNT7"/>
<reference evidence="12 14" key="1">
    <citation type="submission" date="2015-09" db="EMBL/GenBank/DDBJ databases">
        <title>Identification and resolution of microdiversity through metagenomic sequencing of parallel consortia.</title>
        <authorList>
            <person name="Nelson W.C."/>
            <person name="Romine M.F."/>
            <person name="Lindemann S.R."/>
        </authorList>
    </citation>
    <scope>NUCLEOTIDE SEQUENCE [LARGE SCALE GENOMIC DNA]</scope>
    <source>
        <strain evidence="12">HL-109</strain>
    </source>
</reference>
<feature type="transmembrane region" description="Helical" evidence="9">
    <location>
        <begin position="244"/>
        <end position="264"/>
    </location>
</feature>
<keyword evidence="7 9" id="KW-0472">Membrane</keyword>
<dbReference type="STRING" id="1653334.GA0071312_2557"/>
<comment type="subcellular location">
    <subcellularLocation>
        <location evidence="1">Cell membrane</location>
        <topology evidence="1">Multi-pass membrane protein</topology>
    </subcellularLocation>
</comment>
<dbReference type="InterPro" id="IPR003593">
    <property type="entry name" value="AAA+_ATPase"/>
</dbReference>
<feature type="region of interest" description="Disordered" evidence="8">
    <location>
        <begin position="665"/>
        <end position="703"/>
    </location>
</feature>
<feature type="transmembrane region" description="Helical" evidence="9">
    <location>
        <begin position="270"/>
        <end position="286"/>
    </location>
</feature>
<keyword evidence="5 13" id="KW-0067">ATP-binding</keyword>
<evidence type="ECO:0000256" key="6">
    <source>
        <dbReference type="ARBA" id="ARBA00022989"/>
    </source>
</evidence>
<keyword evidence="3 9" id="KW-0812">Transmembrane</keyword>
<evidence type="ECO:0000256" key="9">
    <source>
        <dbReference type="SAM" id="Phobius"/>
    </source>
</evidence>
<feature type="region of interest" description="Disordered" evidence="8">
    <location>
        <begin position="1"/>
        <end position="24"/>
    </location>
</feature>
<dbReference type="PROSITE" id="PS00211">
    <property type="entry name" value="ABC_TRANSPORTER_1"/>
    <property type="match status" value="1"/>
</dbReference>
<dbReference type="OrthoDB" id="9808328at2"/>
<evidence type="ECO:0000259" key="10">
    <source>
        <dbReference type="PROSITE" id="PS50893"/>
    </source>
</evidence>
<feature type="transmembrane region" description="Helical" evidence="9">
    <location>
        <begin position="358"/>
        <end position="376"/>
    </location>
</feature>
<dbReference type="Pfam" id="PF00005">
    <property type="entry name" value="ABC_tran"/>
    <property type="match status" value="1"/>
</dbReference>
<dbReference type="InterPro" id="IPR039421">
    <property type="entry name" value="Type_1_exporter"/>
</dbReference>
<feature type="compositionally biased region" description="Basic and acidic residues" evidence="8">
    <location>
        <begin position="70"/>
        <end position="88"/>
    </location>
</feature>
<dbReference type="EMBL" id="LJSX01000034">
    <property type="protein sequence ID" value="KPQ09139.1"/>
    <property type="molecule type" value="Genomic_DNA"/>
</dbReference>
<evidence type="ECO:0000313" key="14">
    <source>
        <dbReference type="Proteomes" id="UP000050497"/>
    </source>
</evidence>
<dbReference type="RefSeq" id="WP_108721872.1">
    <property type="nucleotide sequence ID" value="NZ_FMBM01000002.1"/>
</dbReference>
<evidence type="ECO:0000256" key="2">
    <source>
        <dbReference type="ARBA" id="ARBA00005417"/>
    </source>
</evidence>
<name>A0A0P7XNT7_9HYPH</name>
<evidence type="ECO:0000256" key="8">
    <source>
        <dbReference type="SAM" id="MobiDB-lite"/>
    </source>
</evidence>
<dbReference type="NCBIfam" id="TIGR01842">
    <property type="entry name" value="type_I_sec_PrtD"/>
    <property type="match status" value="1"/>
</dbReference>
<evidence type="ECO:0000256" key="4">
    <source>
        <dbReference type="ARBA" id="ARBA00022741"/>
    </source>
</evidence>
<feature type="compositionally biased region" description="Gly residues" evidence="8">
    <location>
        <begin position="98"/>
        <end position="107"/>
    </location>
</feature>
<feature type="region of interest" description="Disordered" evidence="8">
    <location>
        <begin position="42"/>
        <end position="115"/>
    </location>
</feature>
<dbReference type="GO" id="GO:0030253">
    <property type="term" value="P:protein secretion by the type I secretion system"/>
    <property type="evidence" value="ECO:0007669"/>
    <property type="project" value="InterPro"/>
</dbReference>
<dbReference type="GO" id="GO:0016887">
    <property type="term" value="F:ATP hydrolysis activity"/>
    <property type="evidence" value="ECO:0007669"/>
    <property type="project" value="InterPro"/>
</dbReference>
<reference evidence="13 15" key="2">
    <citation type="submission" date="2016-08" db="EMBL/GenBank/DDBJ databases">
        <authorList>
            <person name="Varghese N."/>
            <person name="Submissions Spin"/>
        </authorList>
    </citation>
    <scope>NUCLEOTIDE SEQUENCE [LARGE SCALE GENOMIC DNA]</scope>
    <source>
        <strain evidence="13 15">HL-109</strain>
    </source>
</reference>
<evidence type="ECO:0000256" key="7">
    <source>
        <dbReference type="ARBA" id="ARBA00023136"/>
    </source>
</evidence>
<dbReference type="GO" id="GO:0005524">
    <property type="term" value="F:ATP binding"/>
    <property type="evidence" value="ECO:0007669"/>
    <property type="project" value="UniProtKB-KW"/>
</dbReference>
<evidence type="ECO:0000256" key="5">
    <source>
        <dbReference type="ARBA" id="ARBA00022840"/>
    </source>
</evidence>
<evidence type="ECO:0000313" key="15">
    <source>
        <dbReference type="Proteomes" id="UP000182800"/>
    </source>
</evidence>
<dbReference type="Proteomes" id="UP000050497">
    <property type="component" value="Unassembled WGS sequence"/>
</dbReference>
<dbReference type="InterPro" id="IPR017871">
    <property type="entry name" value="ABC_transporter-like_CS"/>
</dbReference>
<dbReference type="SUPFAM" id="SSF52540">
    <property type="entry name" value="P-loop containing nucleoside triphosphate hydrolases"/>
    <property type="match status" value="1"/>
</dbReference>
<evidence type="ECO:0000313" key="12">
    <source>
        <dbReference type="EMBL" id="KPQ09139.1"/>
    </source>
</evidence>
<gene>
    <name evidence="13" type="ORF">GA0071312_2557</name>
    <name evidence="12" type="ORF">HLUCCO17_16135</name>
</gene>
<dbReference type="InterPro" id="IPR010128">
    <property type="entry name" value="ATPase_T1SS_PrtD-like"/>
</dbReference>
<keyword evidence="15" id="KW-1185">Reference proteome</keyword>
<comment type="caution">
    <text evidence="12">The sequence shown here is derived from an EMBL/GenBank/DDBJ whole genome shotgun (WGS) entry which is preliminary data.</text>
</comment>
<feature type="transmembrane region" description="Helical" evidence="9">
    <location>
        <begin position="168"/>
        <end position="188"/>
    </location>
</feature>
<feature type="domain" description="ABC transmembrane type-1" evidence="11">
    <location>
        <begin position="135"/>
        <end position="411"/>
    </location>
</feature>
<dbReference type="PANTHER" id="PTHR24221">
    <property type="entry name" value="ATP-BINDING CASSETTE SUB-FAMILY B"/>
    <property type="match status" value="1"/>
</dbReference>
<organism evidence="12 14">
    <name type="scientific">Saliniramus fredricksonii</name>
    <dbReference type="NCBI Taxonomy" id="1653334"/>
    <lineage>
        <taxon>Bacteria</taxon>
        <taxon>Pseudomonadati</taxon>
        <taxon>Pseudomonadota</taxon>
        <taxon>Alphaproteobacteria</taxon>
        <taxon>Hyphomicrobiales</taxon>
        <taxon>Salinarimonadaceae</taxon>
        <taxon>Saliniramus</taxon>
    </lineage>
</organism>
<dbReference type="PANTHER" id="PTHR24221:SF248">
    <property type="entry name" value="ABC TRANSPORTER TRANSMEMBRANE REGION"/>
    <property type="match status" value="1"/>
</dbReference>
<dbReference type="SUPFAM" id="SSF90123">
    <property type="entry name" value="ABC transporter transmembrane region"/>
    <property type="match status" value="1"/>
</dbReference>
<dbReference type="InterPro" id="IPR003439">
    <property type="entry name" value="ABC_transporter-like_ATP-bd"/>
</dbReference>
<feature type="compositionally biased region" description="Basic and acidic residues" evidence="8">
    <location>
        <begin position="687"/>
        <end position="696"/>
    </location>
</feature>
<keyword evidence="4" id="KW-0547">Nucleotide-binding</keyword>